<evidence type="ECO:0000313" key="2">
    <source>
        <dbReference type="Proteomes" id="UP001208570"/>
    </source>
</evidence>
<sequence length="183" mass="19897">MPASVSNDMNPLGGVGLEDQRALQIALELTKLGLNDNESTSTSAAGYERDVDVSAASRKSANMTECVPVPSSEHVAEIVGRQVTSSVRCSSFSLAVHQSSHSWMHDVMVSYWQSPCVLYIVDEEAVCYYWTNSNSELGDDDDDDDGGDDDFVSQLNSVGFLPGRWRKPEKSAIISTPISSQIE</sequence>
<dbReference type="PANTHER" id="PTHR23285:SF7">
    <property type="entry name" value="LD09246P1"/>
    <property type="match status" value="1"/>
</dbReference>
<dbReference type="InterPro" id="IPR047227">
    <property type="entry name" value="MEX3"/>
</dbReference>
<name>A0AAD9JCC6_9ANNE</name>
<keyword evidence="2" id="KW-1185">Reference proteome</keyword>
<dbReference type="PANTHER" id="PTHR23285">
    <property type="entry name" value="RING FINGER AND KH DOMAIN CONTAINING PROTEIN 1"/>
    <property type="match status" value="1"/>
</dbReference>
<dbReference type="Proteomes" id="UP001208570">
    <property type="component" value="Unassembled WGS sequence"/>
</dbReference>
<gene>
    <name evidence="1" type="ORF">LSH36_401g03020</name>
</gene>
<protein>
    <submittedName>
        <fullName evidence="1">Uncharacterized protein</fullName>
    </submittedName>
</protein>
<reference evidence="1" key="1">
    <citation type="journal article" date="2023" name="Mol. Biol. Evol.">
        <title>Third-Generation Sequencing Reveals the Adaptive Role of the Epigenome in Three Deep-Sea Polychaetes.</title>
        <authorList>
            <person name="Perez M."/>
            <person name="Aroh O."/>
            <person name="Sun Y."/>
            <person name="Lan Y."/>
            <person name="Juniper S.K."/>
            <person name="Young C.R."/>
            <person name="Angers B."/>
            <person name="Qian P.Y."/>
        </authorList>
    </citation>
    <scope>NUCLEOTIDE SEQUENCE</scope>
    <source>
        <strain evidence="1">P08H-3</strain>
    </source>
</reference>
<proteinExistence type="predicted"/>
<dbReference type="EMBL" id="JAODUP010000401">
    <property type="protein sequence ID" value="KAK2150544.1"/>
    <property type="molecule type" value="Genomic_DNA"/>
</dbReference>
<organism evidence="1 2">
    <name type="scientific">Paralvinella palmiformis</name>
    <dbReference type="NCBI Taxonomy" id="53620"/>
    <lineage>
        <taxon>Eukaryota</taxon>
        <taxon>Metazoa</taxon>
        <taxon>Spiralia</taxon>
        <taxon>Lophotrochozoa</taxon>
        <taxon>Annelida</taxon>
        <taxon>Polychaeta</taxon>
        <taxon>Sedentaria</taxon>
        <taxon>Canalipalpata</taxon>
        <taxon>Terebellida</taxon>
        <taxon>Terebelliformia</taxon>
        <taxon>Alvinellidae</taxon>
        <taxon>Paralvinella</taxon>
    </lineage>
</organism>
<comment type="caution">
    <text evidence="1">The sequence shown here is derived from an EMBL/GenBank/DDBJ whole genome shotgun (WGS) entry which is preliminary data.</text>
</comment>
<accession>A0AAD9JCC6</accession>
<dbReference type="GO" id="GO:0003723">
    <property type="term" value="F:RNA binding"/>
    <property type="evidence" value="ECO:0007669"/>
    <property type="project" value="InterPro"/>
</dbReference>
<evidence type="ECO:0000313" key="1">
    <source>
        <dbReference type="EMBL" id="KAK2150544.1"/>
    </source>
</evidence>
<dbReference type="AlphaFoldDB" id="A0AAD9JCC6"/>